<organism evidence="1 2">
    <name type="scientific">Syntrophomonas wolfei</name>
    <dbReference type="NCBI Taxonomy" id="863"/>
    <lineage>
        <taxon>Bacteria</taxon>
        <taxon>Bacillati</taxon>
        <taxon>Bacillota</taxon>
        <taxon>Clostridia</taxon>
        <taxon>Eubacteriales</taxon>
        <taxon>Syntrophomonadaceae</taxon>
        <taxon>Syntrophomonas</taxon>
    </lineage>
</organism>
<dbReference type="Pfam" id="PF11148">
    <property type="entry name" value="DUF2922"/>
    <property type="match status" value="1"/>
</dbReference>
<sequence length="74" mass="8111">MAAQRILEMDFNTELGRTQRIRVYDAKDPLTGAEVASAMDSIIAKNIFTGTGGNLTGKIDARLVITERTELELV</sequence>
<name>A0A354YT19_9FIRM</name>
<dbReference type="InterPro" id="IPR021321">
    <property type="entry name" value="DUF2922"/>
</dbReference>
<dbReference type="AlphaFoldDB" id="A0A354YT19"/>
<protein>
    <submittedName>
        <fullName evidence="1">DUF2922 domain-containing protein</fullName>
    </submittedName>
</protein>
<dbReference type="EMBL" id="DNZF01000004">
    <property type="protein sequence ID" value="HBK52334.1"/>
    <property type="molecule type" value="Genomic_DNA"/>
</dbReference>
<proteinExistence type="predicted"/>
<comment type="caution">
    <text evidence="1">The sequence shown here is derived from an EMBL/GenBank/DDBJ whole genome shotgun (WGS) entry which is preliminary data.</text>
</comment>
<reference evidence="1 2" key="1">
    <citation type="journal article" date="2018" name="Nat. Biotechnol.">
        <title>A standardized bacterial taxonomy based on genome phylogeny substantially revises the tree of life.</title>
        <authorList>
            <person name="Parks D.H."/>
            <person name="Chuvochina M."/>
            <person name="Waite D.W."/>
            <person name="Rinke C."/>
            <person name="Skarshewski A."/>
            <person name="Chaumeil P.A."/>
            <person name="Hugenholtz P."/>
        </authorList>
    </citation>
    <scope>NUCLEOTIDE SEQUENCE [LARGE SCALE GENOMIC DNA]</scope>
    <source>
        <strain evidence="1">UBA10948</strain>
    </source>
</reference>
<accession>A0A354YT19</accession>
<evidence type="ECO:0000313" key="1">
    <source>
        <dbReference type="EMBL" id="HBK52334.1"/>
    </source>
</evidence>
<dbReference type="Proteomes" id="UP000263273">
    <property type="component" value="Unassembled WGS sequence"/>
</dbReference>
<evidence type="ECO:0000313" key="2">
    <source>
        <dbReference type="Proteomes" id="UP000263273"/>
    </source>
</evidence>
<gene>
    <name evidence="1" type="ORF">DDZ44_00150</name>
</gene>